<protein>
    <submittedName>
        <fullName evidence="6">Glycosyl hydrolase family 25</fullName>
    </submittedName>
</protein>
<accession>A0ABN0D4Y4</accession>
<sequence length="938" mass="101984">MEAKKRFKLYKSGKLWCCAAVAFGVMAFGTVNGQADDATPATTTSQVSAVASQVATPADATDSTTNAMLESTVTAGTQTSGTAANDKTTAAATTTLNVQQASAAPVNANAVTTAAYAATNNLSTADTLDISAYQPNISEETFRQYHNQGINNVVVKLSESTGWTNGYAQQQVSRAQAAGMTVSAYHFVRFTTAAQAQAEAQLFARMARVVGLGNDTLMIADVESVPQTQYAGIVNNLNVFWQTLSSLGFNNHGVYTGWYYDQQYNVSSTVGRARTWVAAYGNYRNTVQSRGYGAWQYTDNWNGTNIDASIDFGMFANYAGHQTTSAANLDNFSINANNNTLDVAGWFADNNNQGKANRFIILIDQDTGNELVRQQVSAVSRPDVAKAYSGIYGAGDSGFNASFALNGNLANAIANGHHIKVLIRYTSSNDGNSNYNDHNFNSVAFNTNIANIDRFQVTNGGVTIVGWHASNQAIGRGKHELILLDSTTGKEIARQTVNNVSRADVGRAFANVYNSGNSGFNVSFNMNDKLRAAIMNGDSVQVISRYSDPNGGGNIDYWFTPRAFNNNIAAVDDFSLYNGHLRVSGWHAADKSLVEPNQLILLIDDQTGKEVARVNASTESRPDIAKLYPNVINSNNAGFVADFDIAKYGGLQKALLEGHSLRVLARYCDSETGEGNITDYWFKQSKNFYNNQSNQRLESFRIDGDTVRATGWYADSRSAGAQAMYVILLDATTGREIGRQQVTNGRARADVAADNPNIYGASQSGFDVAFNIKDNAALTSALKNGHQLQVIARYTNDKQSGEGTFVHHFFAAQSFQQNTGYLDSLSLKPDGSIQASGWHISDQIVGRPYHYVILFDATQGREITRVKVANQVSRPDIAKIYPDVYESANSGFNVNFKPDAKIQRALAQGDKLQIIDRYSSDEYGNNDCIDYWSDLRKL</sequence>
<dbReference type="InterPro" id="IPR017853">
    <property type="entry name" value="GH"/>
</dbReference>
<dbReference type="SUPFAM" id="SSF51445">
    <property type="entry name" value="(Trans)glycosidases"/>
    <property type="match status" value="1"/>
</dbReference>
<keyword evidence="4" id="KW-0326">Glycosidase</keyword>
<feature type="signal peptide" evidence="5">
    <location>
        <begin position="1"/>
        <end position="27"/>
    </location>
</feature>
<comment type="similarity">
    <text evidence="1">Belongs to the glycosyl hydrolase 25 family.</text>
</comment>
<dbReference type="GO" id="GO:0016787">
    <property type="term" value="F:hydrolase activity"/>
    <property type="evidence" value="ECO:0007669"/>
    <property type="project" value="UniProtKB-KW"/>
</dbReference>
<dbReference type="NCBIfam" id="TIGR03715">
    <property type="entry name" value="KxYKxGKxW"/>
    <property type="match status" value="1"/>
</dbReference>
<dbReference type="RefSeq" id="WP_003715774.1">
    <property type="nucleotide sequence ID" value="NZ_AFTL01000017.1"/>
</dbReference>
<keyword evidence="7" id="KW-1185">Reference proteome</keyword>
<feature type="chain" id="PRO_5045940247" evidence="5">
    <location>
        <begin position="28"/>
        <end position="938"/>
    </location>
</feature>
<gene>
    <name evidence="6" type="ORF">HMPREF9102_0218</name>
</gene>
<dbReference type="PANTHER" id="PTHR34135:SF2">
    <property type="entry name" value="LYSOZYME"/>
    <property type="match status" value="1"/>
</dbReference>
<dbReference type="Pfam" id="PF01183">
    <property type="entry name" value="Glyco_hydro_25"/>
    <property type="match status" value="1"/>
</dbReference>
<evidence type="ECO:0000256" key="5">
    <source>
        <dbReference type="SAM" id="SignalP"/>
    </source>
</evidence>
<evidence type="ECO:0000256" key="2">
    <source>
        <dbReference type="ARBA" id="ARBA00022729"/>
    </source>
</evidence>
<organism evidence="6 7">
    <name type="scientific">Limosilactobacillus oris F0423</name>
    <dbReference type="NCBI Taxonomy" id="944562"/>
    <lineage>
        <taxon>Bacteria</taxon>
        <taxon>Bacillati</taxon>
        <taxon>Bacillota</taxon>
        <taxon>Bacilli</taxon>
        <taxon>Lactobacillales</taxon>
        <taxon>Lactobacillaceae</taxon>
        <taxon>Limosilactobacillus</taxon>
    </lineage>
</organism>
<reference evidence="6 7" key="1">
    <citation type="submission" date="2011-05" db="EMBL/GenBank/DDBJ databases">
        <authorList>
            <person name="Durkin A.S."/>
            <person name="Kim M."/>
            <person name="Radune D."/>
            <person name="Hostetler J."/>
            <person name="Torralba M."/>
            <person name="Gillis M."/>
            <person name="Methe B."/>
            <person name="Sutton G."/>
            <person name="Nelson K.E."/>
        </authorList>
    </citation>
    <scope>NUCLEOTIDE SEQUENCE [LARGE SCALE GENOMIC DNA]</scope>
    <source>
        <strain evidence="6 7">F0423</strain>
    </source>
</reference>
<keyword evidence="2 5" id="KW-0732">Signal</keyword>
<dbReference type="InterPro" id="IPR018077">
    <property type="entry name" value="Glyco_hydro_fam25_subgr"/>
</dbReference>
<dbReference type="EMBL" id="AFTL01000017">
    <property type="protein sequence ID" value="EGS36409.1"/>
    <property type="molecule type" value="Genomic_DNA"/>
</dbReference>
<dbReference type="Pfam" id="PF19258">
    <property type="entry name" value="KxYKxGKxW_sig"/>
    <property type="match status" value="1"/>
</dbReference>
<dbReference type="InterPro" id="IPR022263">
    <property type="entry name" value="KxYKxGKxW"/>
</dbReference>
<name>A0ABN0D4Y4_9LACO</name>
<comment type="caution">
    <text evidence="6">The sequence shown here is derived from an EMBL/GenBank/DDBJ whole genome shotgun (WGS) entry which is preliminary data.</text>
</comment>
<proteinExistence type="inferred from homology"/>
<dbReference type="SMART" id="SM00641">
    <property type="entry name" value="Glyco_25"/>
    <property type="match status" value="1"/>
</dbReference>
<keyword evidence="3 6" id="KW-0378">Hydrolase</keyword>
<evidence type="ECO:0000256" key="1">
    <source>
        <dbReference type="ARBA" id="ARBA00010646"/>
    </source>
</evidence>
<dbReference type="InterPro" id="IPR002053">
    <property type="entry name" value="Glyco_hydro_25"/>
</dbReference>
<dbReference type="Gene3D" id="3.20.20.80">
    <property type="entry name" value="Glycosidases"/>
    <property type="match status" value="1"/>
</dbReference>
<evidence type="ECO:0000256" key="3">
    <source>
        <dbReference type="ARBA" id="ARBA00022801"/>
    </source>
</evidence>
<dbReference type="PANTHER" id="PTHR34135">
    <property type="entry name" value="LYSOZYME"/>
    <property type="match status" value="1"/>
</dbReference>
<evidence type="ECO:0000313" key="6">
    <source>
        <dbReference type="EMBL" id="EGS36409.1"/>
    </source>
</evidence>
<evidence type="ECO:0000256" key="4">
    <source>
        <dbReference type="ARBA" id="ARBA00023295"/>
    </source>
</evidence>
<evidence type="ECO:0000313" key="7">
    <source>
        <dbReference type="Proteomes" id="UP000006035"/>
    </source>
</evidence>
<dbReference type="PROSITE" id="PS51904">
    <property type="entry name" value="GLYCOSYL_HYDROL_F25_2"/>
    <property type="match status" value="1"/>
</dbReference>
<dbReference type="Proteomes" id="UP000006035">
    <property type="component" value="Unassembled WGS sequence"/>
</dbReference>